<evidence type="ECO:0000313" key="1">
    <source>
        <dbReference type="EMBL" id="MYE38314.1"/>
    </source>
</evidence>
<name>A0A845DCC8_9BACT</name>
<dbReference type="AlphaFoldDB" id="A0A845DCC8"/>
<sequence>MSRTYIRVQGYALYVKGEGWFMKDGTLKDDDIDSIDADVALFTKREAAVMEAQEINSAYEIYAVGD</sequence>
<proteinExistence type="predicted"/>
<gene>
    <name evidence="1" type="ORF">F4X82_02230</name>
</gene>
<dbReference type="Proteomes" id="UP000449092">
    <property type="component" value="Unassembled WGS sequence"/>
</dbReference>
<evidence type="ECO:0000313" key="2">
    <source>
        <dbReference type="Proteomes" id="UP000449092"/>
    </source>
</evidence>
<organism evidence="1 2">
    <name type="scientific">Candidatus Spechtbacteria bacterium SB0662_bin_43</name>
    <dbReference type="NCBI Taxonomy" id="2604897"/>
    <lineage>
        <taxon>Bacteria</taxon>
        <taxon>Candidatus Spechtiibacteriota</taxon>
    </lineage>
</organism>
<protein>
    <submittedName>
        <fullName evidence="1">Uncharacterized protein</fullName>
    </submittedName>
</protein>
<accession>A0A845DCC8</accession>
<comment type="caution">
    <text evidence="1">The sequence shown here is derived from an EMBL/GenBank/DDBJ whole genome shotgun (WGS) entry which is preliminary data.</text>
</comment>
<reference evidence="1 2" key="1">
    <citation type="submission" date="2019-09" db="EMBL/GenBank/DDBJ databases">
        <title>Characterisation of the sponge microbiome using genome-centric metagenomics.</title>
        <authorList>
            <person name="Engelberts J.P."/>
            <person name="Robbins S.J."/>
            <person name="De Goeij J.M."/>
            <person name="Aranda M."/>
            <person name="Bell S.C."/>
            <person name="Webster N.S."/>
        </authorList>
    </citation>
    <scope>NUCLEOTIDE SEQUENCE [LARGE SCALE GENOMIC DNA]</scope>
    <source>
        <strain evidence="1">SB0662_bin_43</strain>
    </source>
</reference>
<dbReference type="EMBL" id="VXOY01000019">
    <property type="protein sequence ID" value="MYE38314.1"/>
    <property type="molecule type" value="Genomic_DNA"/>
</dbReference>